<dbReference type="NCBIfam" id="TIGR03994">
    <property type="entry name" value="rSAM_HemZ"/>
    <property type="match status" value="1"/>
</dbReference>
<dbReference type="PANTHER" id="PTHR13932:SF1">
    <property type="entry name" value="OXYGEN-INDEPENDENT COPROPORPHYRINOGEN-III OXIDASE-LIKE PROTEIN HEMZ"/>
    <property type="match status" value="1"/>
</dbReference>
<protein>
    <submittedName>
        <fullName evidence="3">Coproporphyrinogen dehydrogenase HemZ</fullName>
        <ecNumber evidence="3">1.3.99.22</ecNumber>
    </submittedName>
</protein>
<dbReference type="Gene3D" id="3.80.30.20">
    <property type="entry name" value="tm_1862 like domain"/>
    <property type="match status" value="1"/>
</dbReference>
<dbReference type="PANTHER" id="PTHR13932">
    <property type="entry name" value="COPROPORPHYRINIGEN III OXIDASE"/>
    <property type="match status" value="1"/>
</dbReference>
<reference evidence="3" key="1">
    <citation type="submission" date="2009-04" db="EMBL/GenBank/DDBJ databases">
        <authorList>
            <person name="Weinstock G."/>
            <person name="Sodergren E."/>
            <person name="Clifton S."/>
            <person name="Fulton L."/>
            <person name="Fulton B."/>
            <person name="Courtney L."/>
            <person name="Fronick C."/>
            <person name="Harrison M."/>
            <person name="Strong C."/>
            <person name="Farmer C."/>
            <person name="Delahaunty K."/>
            <person name="Markovic C."/>
            <person name="Hall O."/>
            <person name="Minx P."/>
            <person name="Tomlinson C."/>
            <person name="Mitreva M."/>
            <person name="Nelson J."/>
            <person name="Hou S."/>
            <person name="Wollam A."/>
            <person name="Pepin K.H."/>
            <person name="Johnson M."/>
            <person name="Bhonagiri V."/>
            <person name="Nash W.E."/>
            <person name="Warren W."/>
            <person name="Chinwalla A."/>
            <person name="Mardis E.R."/>
            <person name="Wilson R.K."/>
        </authorList>
    </citation>
    <scope>NUCLEOTIDE SEQUENCE [LARGE SCALE GENOMIC DNA]</scope>
    <source>
        <strain evidence="3">DSM 14600</strain>
    </source>
</reference>
<dbReference type="Proteomes" id="UP000003494">
    <property type="component" value="Unassembled WGS sequence"/>
</dbReference>
<evidence type="ECO:0000313" key="3">
    <source>
        <dbReference type="EMBL" id="EEP29107.1"/>
    </source>
</evidence>
<dbReference type="EMBL" id="ACIP02000001">
    <property type="protein sequence ID" value="EEP29107.1"/>
    <property type="molecule type" value="Genomic_DNA"/>
</dbReference>
<dbReference type="InterPro" id="IPR006638">
    <property type="entry name" value="Elp3/MiaA/NifB-like_rSAM"/>
</dbReference>
<organism evidence="3 4">
    <name type="scientific">Shuttleworthella satelles DSM 14600</name>
    <dbReference type="NCBI Taxonomy" id="626523"/>
    <lineage>
        <taxon>Bacteria</taxon>
        <taxon>Bacillati</taxon>
        <taxon>Bacillota</taxon>
        <taxon>Clostridia</taxon>
        <taxon>Lachnospirales</taxon>
        <taxon>Lachnospiraceae</taxon>
        <taxon>Shuttleworthella</taxon>
    </lineage>
</organism>
<name>C4G910_9FIRM</name>
<evidence type="ECO:0000259" key="2">
    <source>
        <dbReference type="PROSITE" id="PS51918"/>
    </source>
</evidence>
<feature type="region of interest" description="Disordered" evidence="1">
    <location>
        <begin position="75"/>
        <end position="114"/>
    </location>
</feature>
<dbReference type="SMART" id="SM00729">
    <property type="entry name" value="Elp3"/>
    <property type="match status" value="1"/>
</dbReference>
<dbReference type="SFLD" id="SFLDG01065">
    <property type="entry name" value="anaerobic_coproporphyrinogen-I"/>
    <property type="match status" value="1"/>
</dbReference>
<evidence type="ECO:0000256" key="1">
    <source>
        <dbReference type="SAM" id="MobiDB-lite"/>
    </source>
</evidence>
<dbReference type="InterPro" id="IPR034505">
    <property type="entry name" value="Coproporphyrinogen-III_oxidase"/>
</dbReference>
<dbReference type="GO" id="GO:0051539">
    <property type="term" value="F:4 iron, 4 sulfur cluster binding"/>
    <property type="evidence" value="ECO:0007669"/>
    <property type="project" value="TreeGrafter"/>
</dbReference>
<dbReference type="AlphaFoldDB" id="C4G910"/>
<evidence type="ECO:0000313" key="4">
    <source>
        <dbReference type="Proteomes" id="UP000003494"/>
    </source>
</evidence>
<dbReference type="eggNOG" id="COG0635">
    <property type="taxonomic scope" value="Bacteria"/>
</dbReference>
<dbReference type="InterPro" id="IPR023995">
    <property type="entry name" value="HemZ"/>
</dbReference>
<dbReference type="Pfam" id="PF04055">
    <property type="entry name" value="Radical_SAM"/>
    <property type="match status" value="1"/>
</dbReference>
<dbReference type="CDD" id="cd01335">
    <property type="entry name" value="Radical_SAM"/>
    <property type="match status" value="1"/>
</dbReference>
<dbReference type="PROSITE" id="PS51918">
    <property type="entry name" value="RADICAL_SAM"/>
    <property type="match status" value="1"/>
</dbReference>
<dbReference type="GO" id="GO:0016491">
    <property type="term" value="F:oxidoreductase activity"/>
    <property type="evidence" value="ECO:0007669"/>
    <property type="project" value="UniProtKB-KW"/>
</dbReference>
<dbReference type="HOGENOM" id="CLU_029256_1_0_9"/>
<dbReference type="InterPro" id="IPR023404">
    <property type="entry name" value="rSAM_horseshoe"/>
</dbReference>
<feature type="compositionally biased region" description="Basic and acidic residues" evidence="1">
    <location>
        <begin position="95"/>
        <end position="114"/>
    </location>
</feature>
<gene>
    <name evidence="3" type="primary">hemZ</name>
    <name evidence="3" type="ORF">GCWU000342_00460</name>
</gene>
<keyword evidence="3" id="KW-0560">Oxidoreductase</keyword>
<feature type="domain" description="Radical SAM core" evidence="2">
    <location>
        <begin position="305"/>
        <end position="541"/>
    </location>
</feature>
<proteinExistence type="predicted"/>
<dbReference type="InterPro" id="IPR058240">
    <property type="entry name" value="rSAM_sf"/>
</dbReference>
<sequence>MIYVRLNTSGFEYDIYNLVRSFLPGAKLGFLYPRDLAHSLEGGKTAAEALKSYRLQRADAEEKLAYWEEKVAERQGAQQKRTAADPVSRGARGAWTEEKGHANHHERSPEALQEKLSRAQEKLRKTLERQPASVLLVDIREDRIRIRWEADGKEAEKMMRELALADERGLPADPALSALWSANSGQVCEETLSSFVKERPEAMPCAEERDILLRREQKNVLKRLIYLALSEDLGKDLPWGTLSGIRPTKILLGKLASGASEEEAARWMKETYMVSDAKLATCMEIVSRERKVLRRIHTGGMGGAEDGRKGYSLYLNIPFCPSTCLYCSFTSYPEKKYAALMPDYVSALEREIDYVREDFQEEKKRVLDSIYIGGGTPTSLPAELLDRLLTCIESRLDTSQLKEWTIEAGRPDSITEARLDAIRGHGVTRISINPQTMKDGTLRLIGRHHTSEQIRTAYSLARSKGFDDINMDLIIGLPGESRADVERTLQEIAAMGPENLTIHSLALKRTARLNLRWEEYAKYVMESSDELMALAASYAKKMGLSPYYLYRQKNIAGNQENVGYAKEGYEGIYNIAIMEEQQDIVALGCAADSKKILANGKTDRCENVKNVEEYIARVDQMIERKRRLFFEED</sequence>
<dbReference type="GO" id="GO:0006779">
    <property type="term" value="P:porphyrin-containing compound biosynthetic process"/>
    <property type="evidence" value="ECO:0007669"/>
    <property type="project" value="TreeGrafter"/>
</dbReference>
<dbReference type="RefSeq" id="WP_006905495.1">
    <property type="nucleotide sequence ID" value="NZ_GG665866.1"/>
</dbReference>
<dbReference type="SUPFAM" id="SSF102114">
    <property type="entry name" value="Radical SAM enzymes"/>
    <property type="match status" value="1"/>
</dbReference>
<accession>C4G910</accession>
<dbReference type="STRING" id="626523.GCWU000342_00460"/>
<dbReference type="EC" id="1.3.99.22" evidence="3"/>
<comment type="caution">
    <text evidence="3">The sequence shown here is derived from an EMBL/GenBank/DDBJ whole genome shotgun (WGS) entry which is preliminary data.</text>
</comment>
<dbReference type="InterPro" id="IPR007197">
    <property type="entry name" value="rSAM"/>
</dbReference>
<dbReference type="SFLD" id="SFLDS00029">
    <property type="entry name" value="Radical_SAM"/>
    <property type="match status" value="1"/>
</dbReference>
<dbReference type="SFLD" id="SFLDF00310">
    <property type="entry name" value="oxygen-independent_coproporphy"/>
    <property type="match status" value="1"/>
</dbReference>
<dbReference type="SFLD" id="SFLDG01082">
    <property type="entry name" value="B12-binding_domain_containing"/>
    <property type="match status" value="1"/>
</dbReference>
<dbReference type="GO" id="GO:0005737">
    <property type="term" value="C:cytoplasm"/>
    <property type="evidence" value="ECO:0007669"/>
    <property type="project" value="TreeGrafter"/>
</dbReference>
<keyword evidence="4" id="KW-1185">Reference proteome</keyword>